<evidence type="ECO:0000313" key="9">
    <source>
        <dbReference type="EMBL" id="CAD6258488.1"/>
    </source>
</evidence>
<keyword evidence="2" id="KW-0479">Metal-binding</keyword>
<evidence type="ECO:0000256" key="2">
    <source>
        <dbReference type="ARBA" id="ARBA00022723"/>
    </source>
</evidence>
<dbReference type="Pfam" id="PF00320">
    <property type="entry name" value="GATA"/>
    <property type="match status" value="1"/>
</dbReference>
<dbReference type="AlphaFoldDB" id="A0A811QQQ3"/>
<dbReference type="PROSITE" id="PS00344">
    <property type="entry name" value="GATA_ZN_FINGER_1"/>
    <property type="match status" value="1"/>
</dbReference>
<evidence type="ECO:0000256" key="1">
    <source>
        <dbReference type="ARBA" id="ARBA00005694"/>
    </source>
</evidence>
<dbReference type="InterPro" id="IPR051140">
    <property type="entry name" value="GATA_TF"/>
</dbReference>
<dbReference type="GO" id="GO:0006355">
    <property type="term" value="P:regulation of DNA-templated transcription"/>
    <property type="evidence" value="ECO:0007669"/>
    <property type="project" value="InterPro"/>
</dbReference>
<proteinExistence type="inferred from homology"/>
<sequence length="596" mass="61097">MRTQQPHASQRDVPAGDLPDCDGTAGACFPGRGLCCPDDPLDLVLQLFPAHTAADRAPPSSLAALGIGGGGGEPPRRVKQEPEPPQPLAESAYGGVGVGDGWDSWGLSSFPLEGLCGLEEIDVDMFFADDALDGGGGGEATEGNLLCDPTEAKPKPPAHITAAGGPVHTRGSLGGAVVPNDASPLPAPMPAGASPLQAYDACRAFDGAVFNNASASPPPATTAPVQAGGAPPVFVTNNSTPPVFVTNNSTPPVFVTNSSTPPLPALIMPAAPAPMPPAAGLHACGALPGIASNCAPAPPPLPVPMPAAGLHACGALPGIVSNSAPAPPPLMALLPARALHPNAAALAGVYSSTNAPAHAPPSATPSSSPPSRASSGSGRCPSSATSEPEFLQPHRAWVVPRKQRSPPAVNRRKRPWVLDFPLHALPPVAPPPPANPGAGGDDDDAKNRYALVPVVPPHPPGNTGGDDIAGGGGIRRRRPGPRQRNRQAQRVCSHCHSPETPQWRAGPDGPGTLCNACGIRYAANRLLPEYRPSTAPSFRSGQHSNRHRKVMKLREQQMKAATEEKPSEQQPMEDDRTEKDDDGFMGVRAYISAAGL</sequence>
<organism evidence="9 10">
    <name type="scientific">Miscanthus lutarioriparius</name>
    <dbReference type="NCBI Taxonomy" id="422564"/>
    <lineage>
        <taxon>Eukaryota</taxon>
        <taxon>Viridiplantae</taxon>
        <taxon>Streptophyta</taxon>
        <taxon>Embryophyta</taxon>
        <taxon>Tracheophyta</taxon>
        <taxon>Spermatophyta</taxon>
        <taxon>Magnoliopsida</taxon>
        <taxon>Liliopsida</taxon>
        <taxon>Poales</taxon>
        <taxon>Poaceae</taxon>
        <taxon>PACMAD clade</taxon>
        <taxon>Panicoideae</taxon>
        <taxon>Andropogonodae</taxon>
        <taxon>Andropogoneae</taxon>
        <taxon>Saccharinae</taxon>
        <taxon>Miscanthus</taxon>
    </lineage>
</organism>
<dbReference type="PANTHER" id="PTHR45658:SF108">
    <property type="entry name" value="GATA ZINC FINGER FAMILY PROTEIN"/>
    <property type="match status" value="1"/>
</dbReference>
<dbReference type="EMBL" id="CAJGYO010000010">
    <property type="protein sequence ID" value="CAD6258488.1"/>
    <property type="molecule type" value="Genomic_DNA"/>
</dbReference>
<comment type="similarity">
    <text evidence="1">Belongs to the type IV zinc-finger family. Class A subfamily.</text>
</comment>
<feature type="region of interest" description="Disordered" evidence="7">
    <location>
        <begin position="354"/>
        <end position="412"/>
    </location>
</feature>
<feature type="compositionally biased region" description="Low complexity" evidence="7">
    <location>
        <begin position="364"/>
        <end position="386"/>
    </location>
</feature>
<protein>
    <recommendedName>
        <fullName evidence="8">GATA-type domain-containing protein</fullName>
    </recommendedName>
</protein>
<gene>
    <name evidence="9" type="ORF">NCGR_LOCUS41960</name>
</gene>
<feature type="domain" description="GATA-type" evidence="8">
    <location>
        <begin position="486"/>
        <end position="524"/>
    </location>
</feature>
<dbReference type="GO" id="GO:0008270">
    <property type="term" value="F:zinc ion binding"/>
    <property type="evidence" value="ECO:0007669"/>
    <property type="project" value="UniProtKB-KW"/>
</dbReference>
<evidence type="ECO:0000256" key="6">
    <source>
        <dbReference type="PROSITE-ProRule" id="PRU00094"/>
    </source>
</evidence>
<reference evidence="9" key="1">
    <citation type="submission" date="2020-10" db="EMBL/GenBank/DDBJ databases">
        <authorList>
            <person name="Han B."/>
            <person name="Lu T."/>
            <person name="Zhao Q."/>
            <person name="Huang X."/>
            <person name="Zhao Y."/>
        </authorList>
    </citation>
    <scope>NUCLEOTIDE SEQUENCE</scope>
</reference>
<evidence type="ECO:0000256" key="3">
    <source>
        <dbReference type="ARBA" id="ARBA00022771"/>
    </source>
</evidence>
<dbReference type="OrthoDB" id="2162994at2759"/>
<feature type="compositionally biased region" description="Basic residues" evidence="7">
    <location>
        <begin position="474"/>
        <end position="487"/>
    </location>
</feature>
<keyword evidence="4" id="KW-0862">Zinc</keyword>
<dbReference type="PROSITE" id="PS50114">
    <property type="entry name" value="GATA_ZN_FINGER_2"/>
    <property type="match status" value="1"/>
</dbReference>
<evidence type="ECO:0000259" key="8">
    <source>
        <dbReference type="PROSITE" id="PS50114"/>
    </source>
</evidence>
<feature type="region of interest" description="Disordered" evidence="7">
    <location>
        <begin position="56"/>
        <end position="95"/>
    </location>
</feature>
<feature type="region of interest" description="Disordered" evidence="7">
    <location>
        <begin position="427"/>
        <end position="446"/>
    </location>
</feature>
<dbReference type="PANTHER" id="PTHR45658">
    <property type="entry name" value="GATA TRANSCRIPTION FACTOR"/>
    <property type="match status" value="1"/>
</dbReference>
<evidence type="ECO:0000256" key="7">
    <source>
        <dbReference type="SAM" id="MobiDB-lite"/>
    </source>
</evidence>
<keyword evidence="5" id="KW-0010">Activator</keyword>
<dbReference type="GO" id="GO:0043565">
    <property type="term" value="F:sequence-specific DNA binding"/>
    <property type="evidence" value="ECO:0007669"/>
    <property type="project" value="InterPro"/>
</dbReference>
<dbReference type="GO" id="GO:0030154">
    <property type="term" value="P:cell differentiation"/>
    <property type="evidence" value="ECO:0007669"/>
    <property type="project" value="TreeGrafter"/>
</dbReference>
<comment type="caution">
    <text evidence="9">The sequence shown here is derived from an EMBL/GenBank/DDBJ whole genome shotgun (WGS) entry which is preliminary data.</text>
</comment>
<dbReference type="GO" id="GO:0005634">
    <property type="term" value="C:nucleus"/>
    <property type="evidence" value="ECO:0007669"/>
    <property type="project" value="TreeGrafter"/>
</dbReference>
<evidence type="ECO:0000313" key="10">
    <source>
        <dbReference type="Proteomes" id="UP000604825"/>
    </source>
</evidence>
<keyword evidence="10" id="KW-1185">Reference proteome</keyword>
<dbReference type="SMART" id="SM00401">
    <property type="entry name" value="ZnF_GATA"/>
    <property type="match status" value="1"/>
</dbReference>
<feature type="compositionally biased region" description="Gly residues" evidence="7">
    <location>
        <begin position="462"/>
        <end position="473"/>
    </location>
</feature>
<dbReference type="SUPFAM" id="SSF57716">
    <property type="entry name" value="Glucocorticoid receptor-like (DNA-binding domain)"/>
    <property type="match status" value="1"/>
</dbReference>
<evidence type="ECO:0000256" key="5">
    <source>
        <dbReference type="ARBA" id="ARBA00023159"/>
    </source>
</evidence>
<feature type="compositionally biased region" description="Basic and acidic residues" evidence="7">
    <location>
        <begin position="552"/>
        <end position="579"/>
    </location>
</feature>
<dbReference type="Proteomes" id="UP000604825">
    <property type="component" value="Unassembled WGS sequence"/>
</dbReference>
<dbReference type="Gene3D" id="3.30.50.10">
    <property type="entry name" value="Erythroid Transcription Factor GATA-1, subunit A"/>
    <property type="match status" value="1"/>
</dbReference>
<keyword evidence="3 6" id="KW-0863">Zinc-finger</keyword>
<feature type="region of interest" description="Disordered" evidence="7">
    <location>
        <begin position="453"/>
        <end position="507"/>
    </location>
</feature>
<name>A0A811QQQ3_9POAL</name>
<dbReference type="CDD" id="cd00202">
    <property type="entry name" value="ZnF_GATA"/>
    <property type="match status" value="1"/>
</dbReference>
<dbReference type="FunFam" id="3.30.50.10:FF:000038">
    <property type="entry name" value="GATA transcription factor 14"/>
    <property type="match status" value="1"/>
</dbReference>
<evidence type="ECO:0000256" key="4">
    <source>
        <dbReference type="ARBA" id="ARBA00022833"/>
    </source>
</evidence>
<accession>A0A811QQQ3</accession>
<dbReference type="InterPro" id="IPR013088">
    <property type="entry name" value="Znf_NHR/GATA"/>
</dbReference>
<feature type="region of interest" description="Disordered" evidence="7">
    <location>
        <begin position="552"/>
        <end position="586"/>
    </location>
</feature>
<dbReference type="InterPro" id="IPR000679">
    <property type="entry name" value="Znf_GATA"/>
</dbReference>